<dbReference type="AlphaFoldDB" id="R6I8M8"/>
<dbReference type="InterPro" id="IPR022595">
    <property type="entry name" value="Enc34_ssDNA-bd"/>
</dbReference>
<dbReference type="Gene3D" id="2.40.50.140">
    <property type="entry name" value="Nucleic acid-binding proteins"/>
    <property type="match status" value="1"/>
</dbReference>
<evidence type="ECO:0000256" key="1">
    <source>
        <dbReference type="SAM" id="MobiDB-lite"/>
    </source>
</evidence>
<dbReference type="SUPFAM" id="SSF50249">
    <property type="entry name" value="Nucleic acid-binding proteins"/>
    <property type="match status" value="1"/>
</dbReference>
<dbReference type="Pfam" id="PF10991">
    <property type="entry name" value="Enc34_ssDNA-bd"/>
    <property type="match status" value="1"/>
</dbReference>
<gene>
    <name evidence="2" type="ORF">BN533_00800</name>
</gene>
<feature type="compositionally biased region" description="Acidic residues" evidence="1">
    <location>
        <begin position="169"/>
        <end position="186"/>
    </location>
</feature>
<sequence>MAKTQITTGRVRFSYVNAFHPRADQNGVEKYSVMLLIPKSDTATLAKMKAAAQAAKDTWVEKGKKLPAQLKTTLHDGDGVTPNGGEPYGPECAGHYVMNVSSTRKPAIVYADKTPITEESELYSGCYGRAIINFYVYDSQGNRGVSAGLMGIMKLSDGEPLGGGIVRDEDWDDGFDDSADADDLLG</sequence>
<reference evidence="2" key="1">
    <citation type="submission" date="2012-11" db="EMBL/GenBank/DDBJ databases">
        <title>Dependencies among metagenomic species, viruses, plasmids and units of genetic variation.</title>
        <authorList>
            <person name="Nielsen H.B."/>
            <person name="Almeida M."/>
            <person name="Juncker A.S."/>
            <person name="Rasmussen S."/>
            <person name="Li J."/>
            <person name="Sunagawa S."/>
            <person name="Plichta D."/>
            <person name="Gautier L."/>
            <person name="Le Chatelier E."/>
            <person name="Peletier E."/>
            <person name="Bonde I."/>
            <person name="Nielsen T."/>
            <person name="Manichanh C."/>
            <person name="Arumugam M."/>
            <person name="Batto J."/>
            <person name="Santos M.B.Q.D."/>
            <person name="Blom N."/>
            <person name="Borruel N."/>
            <person name="Burgdorf K.S."/>
            <person name="Boumezbeur F."/>
            <person name="Casellas F."/>
            <person name="Dore J."/>
            <person name="Guarner F."/>
            <person name="Hansen T."/>
            <person name="Hildebrand F."/>
            <person name="Kaas R.S."/>
            <person name="Kennedy S."/>
            <person name="Kristiansen K."/>
            <person name="Kultima J.R."/>
            <person name="Leonard P."/>
            <person name="Levenez F."/>
            <person name="Lund O."/>
            <person name="Moumen B."/>
            <person name="Le Paslier D."/>
            <person name="Pons N."/>
            <person name="Pedersen O."/>
            <person name="Prifti E."/>
            <person name="Qin J."/>
            <person name="Raes J."/>
            <person name="Tap J."/>
            <person name="Tims S."/>
            <person name="Ussery D.W."/>
            <person name="Yamada T."/>
            <person name="MetaHit consortium"/>
            <person name="Renault P."/>
            <person name="Sicheritz-Ponten T."/>
            <person name="Bork P."/>
            <person name="Wang J."/>
            <person name="Brunak S."/>
            <person name="Ehrlich S.D."/>
        </authorList>
    </citation>
    <scope>NUCLEOTIDE SEQUENCE [LARGE SCALE GENOMIC DNA]</scope>
</reference>
<comment type="caution">
    <text evidence="2">The sequence shown here is derived from an EMBL/GenBank/DDBJ whole genome shotgun (WGS) entry which is preliminary data.</text>
</comment>
<protein>
    <submittedName>
        <fullName evidence="2">Phage-associated protein</fullName>
    </submittedName>
</protein>
<accession>R6I8M8</accession>
<dbReference type="HOGENOM" id="CLU_087553_0_0_9"/>
<dbReference type="RefSeq" id="WP_021717702.1">
    <property type="nucleotide sequence ID" value="NZ_DAWEBZ010000020.1"/>
</dbReference>
<dbReference type="STRING" id="1262914.BN533_00800"/>
<dbReference type="eggNOG" id="ENOG502Z8YX">
    <property type="taxonomic scope" value="Bacteria"/>
</dbReference>
<feature type="region of interest" description="Disordered" evidence="1">
    <location>
        <begin position="165"/>
        <end position="186"/>
    </location>
</feature>
<evidence type="ECO:0000313" key="2">
    <source>
        <dbReference type="EMBL" id="CDB45675.1"/>
    </source>
</evidence>
<dbReference type="EMBL" id="CBDS010000052">
    <property type="protein sequence ID" value="CDB45675.1"/>
    <property type="molecule type" value="Genomic_DNA"/>
</dbReference>
<dbReference type="InterPro" id="IPR012340">
    <property type="entry name" value="NA-bd_OB-fold"/>
</dbReference>
<organism evidence="2">
    <name type="scientific">Phascolarctobacterium faecium</name>
    <dbReference type="NCBI Taxonomy" id="33025"/>
    <lineage>
        <taxon>Bacteria</taxon>
        <taxon>Bacillati</taxon>
        <taxon>Bacillota</taxon>
        <taxon>Negativicutes</taxon>
        <taxon>Acidaminococcales</taxon>
        <taxon>Acidaminococcaceae</taxon>
        <taxon>Phascolarctobacterium</taxon>
    </lineage>
</organism>
<proteinExistence type="predicted"/>
<name>R6I8M8_9FIRM</name>